<gene>
    <name evidence="3" type="ORF">GCM10023165_27160</name>
</gene>
<keyword evidence="1 2" id="KW-0732">Signal</keyword>
<protein>
    <submittedName>
        <fullName evidence="3">TRAP transporter substrate-binding protein</fullName>
    </submittedName>
</protein>
<accession>A0ABP8HTI4</accession>
<sequence>MHPFKTTIRSATAGLFLAAAAALAHAQAAVVLTYSSWLPPTHWLNTNGMLPWIAEVEKATQGRVKIEMLPKTVGTPPTQFDVVRDGLADLSLIVTGYTPGRFELAEMGELPFLGEDPTVMSPAFDRVYRKHFTAANEFKGVDVMSIFTIAPGHIFTAKKQIKTLDDLKGMKLRSASATGTRALNLVGAVPILKSSTEAFEMLSSGAIDGSLMLQETVKSTNSLGLLRYGLLIPGGLFNSSLAVVVNSGKWKTISPADQRAIMSVSGEALAAKIGRAYAAADQSSIDSMKEAKYVLERADPALTAGLRKTLSPIEDEWIAKARKKGVADPAAALADFRAAVQAR</sequence>
<dbReference type="Pfam" id="PF03480">
    <property type="entry name" value="DctP"/>
    <property type="match status" value="1"/>
</dbReference>
<dbReference type="PANTHER" id="PTHR33376:SF15">
    <property type="entry name" value="BLL6794 PROTEIN"/>
    <property type="match status" value="1"/>
</dbReference>
<dbReference type="InterPro" id="IPR018389">
    <property type="entry name" value="DctP_fam"/>
</dbReference>
<feature type="signal peptide" evidence="2">
    <location>
        <begin position="1"/>
        <end position="26"/>
    </location>
</feature>
<feature type="chain" id="PRO_5045667758" evidence="2">
    <location>
        <begin position="27"/>
        <end position="343"/>
    </location>
</feature>
<evidence type="ECO:0000313" key="4">
    <source>
        <dbReference type="Proteomes" id="UP001500975"/>
    </source>
</evidence>
<evidence type="ECO:0000256" key="1">
    <source>
        <dbReference type="ARBA" id="ARBA00022729"/>
    </source>
</evidence>
<dbReference type="InterPro" id="IPR038404">
    <property type="entry name" value="TRAP_DctP_sf"/>
</dbReference>
<dbReference type="NCBIfam" id="NF037995">
    <property type="entry name" value="TRAP_S1"/>
    <property type="match status" value="1"/>
</dbReference>
<dbReference type="Proteomes" id="UP001500975">
    <property type="component" value="Unassembled WGS sequence"/>
</dbReference>
<reference evidence="4" key="1">
    <citation type="journal article" date="2019" name="Int. J. Syst. Evol. Microbiol.">
        <title>The Global Catalogue of Microorganisms (GCM) 10K type strain sequencing project: providing services to taxonomists for standard genome sequencing and annotation.</title>
        <authorList>
            <consortium name="The Broad Institute Genomics Platform"/>
            <consortium name="The Broad Institute Genome Sequencing Center for Infectious Disease"/>
            <person name="Wu L."/>
            <person name="Ma J."/>
        </authorList>
    </citation>
    <scope>NUCLEOTIDE SEQUENCE [LARGE SCALE GENOMIC DNA]</scope>
    <source>
        <strain evidence="4">JCM 17804</strain>
    </source>
</reference>
<keyword evidence="4" id="KW-1185">Reference proteome</keyword>
<dbReference type="EMBL" id="BAABGJ010000026">
    <property type="protein sequence ID" value="GAA4344184.1"/>
    <property type="molecule type" value="Genomic_DNA"/>
</dbReference>
<dbReference type="PANTHER" id="PTHR33376">
    <property type="match status" value="1"/>
</dbReference>
<organism evidence="3 4">
    <name type="scientific">Variovorax defluvii</name>
    <dbReference type="NCBI Taxonomy" id="913761"/>
    <lineage>
        <taxon>Bacteria</taxon>
        <taxon>Pseudomonadati</taxon>
        <taxon>Pseudomonadota</taxon>
        <taxon>Betaproteobacteria</taxon>
        <taxon>Burkholderiales</taxon>
        <taxon>Comamonadaceae</taxon>
        <taxon>Variovorax</taxon>
    </lineage>
</organism>
<name>A0ABP8HTI4_9BURK</name>
<evidence type="ECO:0000313" key="3">
    <source>
        <dbReference type="EMBL" id="GAA4344184.1"/>
    </source>
</evidence>
<dbReference type="SUPFAM" id="SSF53850">
    <property type="entry name" value="Periplasmic binding protein-like II"/>
    <property type="match status" value="1"/>
</dbReference>
<dbReference type="RefSeq" id="WP_345538485.1">
    <property type="nucleotide sequence ID" value="NZ_BAABGJ010000026.1"/>
</dbReference>
<dbReference type="Gene3D" id="3.40.190.170">
    <property type="entry name" value="Bacterial extracellular solute-binding protein, family 7"/>
    <property type="match status" value="1"/>
</dbReference>
<evidence type="ECO:0000256" key="2">
    <source>
        <dbReference type="SAM" id="SignalP"/>
    </source>
</evidence>
<comment type="caution">
    <text evidence="3">The sequence shown here is derived from an EMBL/GenBank/DDBJ whole genome shotgun (WGS) entry which is preliminary data.</text>
</comment>
<proteinExistence type="predicted"/>
<dbReference type="CDD" id="cd13665">
    <property type="entry name" value="PBP2_TRAP_Dctp3_4"/>
    <property type="match status" value="1"/>
</dbReference>